<protein>
    <submittedName>
        <fullName evidence="1">Crinkler (CRN)</fullName>
    </submittedName>
</protein>
<accession>A0A225UH14</accession>
<proteinExistence type="predicted"/>
<keyword evidence="2" id="KW-1185">Reference proteome</keyword>
<gene>
    <name evidence="1" type="ORF">PHMEG_00038833</name>
</gene>
<evidence type="ECO:0000313" key="1">
    <source>
        <dbReference type="EMBL" id="OWY92240.1"/>
    </source>
</evidence>
<dbReference type="Proteomes" id="UP000198211">
    <property type="component" value="Unassembled WGS sequence"/>
</dbReference>
<name>A0A225UH14_9STRA</name>
<dbReference type="EMBL" id="NBNE01018498">
    <property type="protein sequence ID" value="OWY92240.1"/>
    <property type="molecule type" value="Genomic_DNA"/>
</dbReference>
<dbReference type="AlphaFoldDB" id="A0A225UH14"/>
<comment type="caution">
    <text evidence="1">The sequence shown here is derived from an EMBL/GenBank/DDBJ whole genome shotgun (WGS) entry which is preliminary data.</text>
</comment>
<organism evidence="1 2">
    <name type="scientific">Phytophthora megakarya</name>
    <dbReference type="NCBI Taxonomy" id="4795"/>
    <lineage>
        <taxon>Eukaryota</taxon>
        <taxon>Sar</taxon>
        <taxon>Stramenopiles</taxon>
        <taxon>Oomycota</taxon>
        <taxon>Peronosporomycetes</taxon>
        <taxon>Peronosporales</taxon>
        <taxon>Peronosporaceae</taxon>
        <taxon>Phytophthora</taxon>
    </lineage>
</organism>
<reference evidence="2" key="1">
    <citation type="submission" date="2017-03" db="EMBL/GenBank/DDBJ databases">
        <title>Phytopthora megakarya and P. palmivora, two closely related causual agents of cacao black pod achieved similar genome size and gene model numbers by different mechanisms.</title>
        <authorList>
            <person name="Ali S."/>
            <person name="Shao J."/>
            <person name="Larry D.J."/>
            <person name="Kronmiller B."/>
            <person name="Shen D."/>
            <person name="Strem M.D."/>
            <person name="Melnick R.L."/>
            <person name="Guiltinan M.J."/>
            <person name="Tyler B.M."/>
            <person name="Meinhardt L.W."/>
            <person name="Bailey B.A."/>
        </authorList>
    </citation>
    <scope>NUCLEOTIDE SEQUENCE [LARGE SCALE GENOMIC DNA]</scope>
    <source>
        <strain evidence="2">zdho120</strain>
    </source>
</reference>
<sequence length="111" mass="12436">MTIVSRFPTYQFIPFAHDAKQAAWDKVTRRFLVVNAITEYSRGRFTRVVDFVLKTPVFTSINLISSSELQDGNGQSLYGGSMWKEAQLLAIFYTNTSPAENDTISSGNDST</sequence>
<dbReference type="OrthoDB" id="122900at2759"/>
<evidence type="ECO:0000313" key="2">
    <source>
        <dbReference type="Proteomes" id="UP000198211"/>
    </source>
</evidence>